<evidence type="ECO:0000256" key="2">
    <source>
        <dbReference type="ARBA" id="ARBA00022692"/>
    </source>
</evidence>
<protein>
    <recommendedName>
        <fullName evidence="5">UPF0391 membrane protein GR316_06885</fullName>
    </recommendedName>
</protein>
<comment type="similarity">
    <text evidence="5">Belongs to the UPF0391 family.</text>
</comment>
<comment type="subcellular location">
    <subcellularLocation>
        <location evidence="5">Cell membrane</location>
        <topology evidence="5">Single-pass membrane protein</topology>
    </subcellularLocation>
</comment>
<dbReference type="Pfam" id="PF07043">
    <property type="entry name" value="DUF1328"/>
    <property type="match status" value="1"/>
</dbReference>
<accession>A0A8J8SL44</accession>
<dbReference type="KEGG" id="fap:GR316_06885"/>
<keyword evidence="4 5" id="KW-0472">Membrane</keyword>
<sequence>MLGWALTFAIIALIAAALGFGGTADPLASIAQFLFVMFLILSVVTMIVRRLRGKPPV</sequence>
<keyword evidence="2 5" id="KW-0812">Transmembrane</keyword>
<evidence type="ECO:0000256" key="3">
    <source>
        <dbReference type="ARBA" id="ARBA00022989"/>
    </source>
</evidence>
<evidence type="ECO:0000313" key="7">
    <source>
        <dbReference type="Proteomes" id="UP000679284"/>
    </source>
</evidence>
<keyword evidence="3 5" id="KW-1133">Transmembrane helix</keyword>
<dbReference type="HAMAP" id="MF_01361">
    <property type="entry name" value="UPF0391"/>
    <property type="match status" value="1"/>
</dbReference>
<evidence type="ECO:0000256" key="1">
    <source>
        <dbReference type="ARBA" id="ARBA00022475"/>
    </source>
</evidence>
<gene>
    <name evidence="6" type="ORF">GR316_06885</name>
</gene>
<dbReference type="NCBIfam" id="NF010229">
    <property type="entry name" value="PRK13682.1-4"/>
    <property type="match status" value="1"/>
</dbReference>
<keyword evidence="7" id="KW-1185">Reference proteome</keyword>
<dbReference type="RefSeq" id="WP_211783235.1">
    <property type="nucleotide sequence ID" value="NZ_CP047289.1"/>
</dbReference>
<dbReference type="PIRSF" id="PIRSF036466">
    <property type="entry name" value="UCP036466"/>
    <property type="match status" value="1"/>
</dbReference>
<evidence type="ECO:0000256" key="4">
    <source>
        <dbReference type="ARBA" id="ARBA00023136"/>
    </source>
</evidence>
<evidence type="ECO:0000256" key="5">
    <source>
        <dbReference type="HAMAP-Rule" id="MF_01361"/>
    </source>
</evidence>
<dbReference type="Proteomes" id="UP000679284">
    <property type="component" value="Chromosome"/>
</dbReference>
<dbReference type="EMBL" id="CP047289">
    <property type="protein sequence ID" value="QUS36014.1"/>
    <property type="molecule type" value="Genomic_DNA"/>
</dbReference>
<organism evidence="6 7">
    <name type="scientific">Falsirhodobacter algicola</name>
    <dbReference type="NCBI Taxonomy" id="2692330"/>
    <lineage>
        <taxon>Bacteria</taxon>
        <taxon>Pseudomonadati</taxon>
        <taxon>Pseudomonadota</taxon>
        <taxon>Alphaproteobacteria</taxon>
        <taxon>Rhodobacterales</taxon>
        <taxon>Paracoccaceae</taxon>
        <taxon>Falsirhodobacter</taxon>
    </lineage>
</organism>
<feature type="transmembrane region" description="Helical" evidence="5">
    <location>
        <begin position="29"/>
        <end position="48"/>
    </location>
</feature>
<name>A0A8J8SL44_9RHOB</name>
<dbReference type="GO" id="GO:0005886">
    <property type="term" value="C:plasma membrane"/>
    <property type="evidence" value="ECO:0007669"/>
    <property type="project" value="UniProtKB-SubCell"/>
</dbReference>
<evidence type="ECO:0000313" key="6">
    <source>
        <dbReference type="EMBL" id="QUS36014.1"/>
    </source>
</evidence>
<keyword evidence="1 5" id="KW-1003">Cell membrane</keyword>
<proteinExistence type="inferred from homology"/>
<reference evidence="6" key="1">
    <citation type="submission" date="2020-01" db="EMBL/GenBank/DDBJ databases">
        <authorList>
            <person name="Yang Y."/>
            <person name="Kwon Y.M."/>
        </authorList>
    </citation>
    <scope>NUCLEOTIDE SEQUENCE</scope>
    <source>
        <strain evidence="6">PG104</strain>
    </source>
</reference>
<dbReference type="InterPro" id="IPR009760">
    <property type="entry name" value="DUF1328"/>
</dbReference>
<dbReference type="AlphaFoldDB" id="A0A8J8SL44"/>